<sequence>MNMKSDDERLRELFEIKEKPNFNKTIQKAKIFSIIRTTIVSLMVFIIASFVVFSLNATILNEISNKEQNNLEAWYNIAMPNAFLGCVQVDDRIMVGELDYTRYRYLGNKPIIDGSYKDGYSYMYLINGIYGDLENYLFDRSGKSEKDLNEAQAYNKAGKKVMKFYDPSVNYENYTNDLKKLDEIEGNKLMEISLSFDKAYDFEEVKNMIPSNITLNWYWVDTFTENSEDSLNKFIFDEYDVHGIKALDGEGKSLENPEKDFINVITRCKNNKDYSSEYQKLFDILSNGKSEINKEDLKIIGVVVSGDRNSLKALKDKNYIKAATIGAVADKY</sequence>
<keyword evidence="1" id="KW-1133">Transmembrane helix</keyword>
<evidence type="ECO:0000313" key="5">
    <source>
        <dbReference type="Proteomes" id="UP001519921"/>
    </source>
</evidence>
<dbReference type="InterPro" id="IPR029101">
    <property type="entry name" value="Sigma_reg_N"/>
</dbReference>
<reference evidence="4 5" key="1">
    <citation type="submission" date="2021-07" db="EMBL/GenBank/DDBJ databases">
        <title>Clostridium weizhouense sp. nov., an anaerobic bacterium isolated from activated sludge of Petroleum wastewater.</title>
        <authorList>
            <person name="Li Q."/>
        </authorList>
    </citation>
    <scope>NUCLEOTIDE SEQUENCE [LARGE SCALE GENOMIC DNA]</scope>
    <source>
        <strain evidence="4 5">YB-6</strain>
    </source>
</reference>
<feature type="domain" description="Sigma factor regulator C-terminal" evidence="2">
    <location>
        <begin position="181"/>
        <end position="326"/>
    </location>
</feature>
<dbReference type="InterPro" id="IPR025672">
    <property type="entry name" value="Sigma_reg_C_dom"/>
</dbReference>
<evidence type="ECO:0000256" key="1">
    <source>
        <dbReference type="SAM" id="Phobius"/>
    </source>
</evidence>
<feature type="transmembrane region" description="Helical" evidence="1">
    <location>
        <begin position="34"/>
        <end position="55"/>
    </location>
</feature>
<feature type="domain" description="Sigma factor regulator N-terminal" evidence="3">
    <location>
        <begin position="24"/>
        <end position="111"/>
    </location>
</feature>
<name>A0ABS7AKZ8_9CLOT</name>
<organism evidence="4 5">
    <name type="scientific">Clostridium weizhouense</name>
    <dbReference type="NCBI Taxonomy" id="2859781"/>
    <lineage>
        <taxon>Bacteria</taxon>
        <taxon>Bacillati</taxon>
        <taxon>Bacillota</taxon>
        <taxon>Clostridia</taxon>
        <taxon>Eubacteriales</taxon>
        <taxon>Clostridiaceae</taxon>
        <taxon>Clostridium</taxon>
    </lineage>
</organism>
<gene>
    <name evidence="4" type="ORF">KYD98_04510</name>
</gene>
<evidence type="ECO:0000259" key="2">
    <source>
        <dbReference type="Pfam" id="PF13791"/>
    </source>
</evidence>
<keyword evidence="5" id="KW-1185">Reference proteome</keyword>
<comment type="caution">
    <text evidence="4">The sequence shown here is derived from an EMBL/GenBank/DDBJ whole genome shotgun (WGS) entry which is preliminary data.</text>
</comment>
<evidence type="ECO:0000313" key="4">
    <source>
        <dbReference type="EMBL" id="MBW6409345.1"/>
    </source>
</evidence>
<accession>A0ABS7AKZ8</accession>
<evidence type="ECO:0000259" key="3">
    <source>
        <dbReference type="Pfam" id="PF13800"/>
    </source>
</evidence>
<keyword evidence="1" id="KW-0472">Membrane</keyword>
<dbReference type="Proteomes" id="UP001519921">
    <property type="component" value="Unassembled WGS sequence"/>
</dbReference>
<keyword evidence="1" id="KW-0812">Transmembrane</keyword>
<dbReference type="Pfam" id="PF13800">
    <property type="entry name" value="Sigma_reg_N"/>
    <property type="match status" value="1"/>
</dbReference>
<dbReference type="EMBL" id="JAHXPT010000002">
    <property type="protein sequence ID" value="MBW6409345.1"/>
    <property type="molecule type" value="Genomic_DNA"/>
</dbReference>
<dbReference type="Pfam" id="PF13791">
    <property type="entry name" value="Sigma_reg_C"/>
    <property type="match status" value="1"/>
</dbReference>
<protein>
    <submittedName>
        <fullName evidence="4">Anti-sigma factor</fullName>
    </submittedName>
</protein>
<proteinExistence type="predicted"/>